<dbReference type="GO" id="GO:0003824">
    <property type="term" value="F:catalytic activity"/>
    <property type="evidence" value="ECO:0007669"/>
    <property type="project" value="InterPro"/>
</dbReference>
<dbReference type="SUPFAM" id="SSF89796">
    <property type="entry name" value="CoA-transferase family III (CaiB/BaiF)"/>
    <property type="match status" value="1"/>
</dbReference>
<reference evidence="1 2" key="1">
    <citation type="submission" date="2016-11" db="EMBL/GenBank/DDBJ databases">
        <authorList>
            <person name="Jaros S."/>
            <person name="Januszkiewicz K."/>
            <person name="Wedrychowicz H."/>
        </authorList>
    </citation>
    <scope>NUCLEOTIDE SEQUENCE [LARGE SCALE GENOMIC DNA]</scope>
    <source>
        <strain evidence="1 2">GAS242</strain>
    </source>
</reference>
<evidence type="ECO:0000313" key="2">
    <source>
        <dbReference type="Proteomes" id="UP000190675"/>
    </source>
</evidence>
<dbReference type="PANTHER" id="PTHR48228:SF5">
    <property type="entry name" value="ALPHA-METHYLACYL-COA RACEMASE"/>
    <property type="match status" value="1"/>
</dbReference>
<dbReference type="PANTHER" id="PTHR48228">
    <property type="entry name" value="SUCCINYL-COA--D-CITRAMALATE COA-TRANSFERASE"/>
    <property type="match status" value="1"/>
</dbReference>
<dbReference type="InterPro" id="IPR003673">
    <property type="entry name" value="CoA-Trfase_fam_III"/>
</dbReference>
<dbReference type="EMBL" id="LT670818">
    <property type="protein sequence ID" value="SHG59039.1"/>
    <property type="molecule type" value="Genomic_DNA"/>
</dbReference>
<dbReference type="Gene3D" id="3.40.50.10540">
    <property type="entry name" value="Crotonobetainyl-coa:carnitine coa-transferase, domain 1"/>
    <property type="match status" value="1"/>
</dbReference>
<protein>
    <submittedName>
        <fullName evidence="1">Alpha-methylacyl-CoA racemase</fullName>
    </submittedName>
</protein>
<name>A0A1M5L2Q3_9BRAD</name>
<dbReference type="InterPro" id="IPR044855">
    <property type="entry name" value="CoA-Trfase_III_dom3_sf"/>
</dbReference>
<gene>
    <name evidence="1" type="ORF">SAMN05444169_3209</name>
</gene>
<proteinExistence type="predicted"/>
<dbReference type="Gene3D" id="3.30.1540.10">
    <property type="entry name" value="formyl-coa transferase, domain 3"/>
    <property type="match status" value="1"/>
</dbReference>
<dbReference type="Proteomes" id="UP000190675">
    <property type="component" value="Chromosome I"/>
</dbReference>
<dbReference type="Pfam" id="PF02515">
    <property type="entry name" value="CoA_transf_3"/>
    <property type="match status" value="1"/>
</dbReference>
<sequence length="387" mass="40793">MSAGAGPLAAVTAIEFAGLGPAPFAGMMLADQGARVIRIDRTPKRNAPKSARDGDVLSRGRESIALDLKKPDAVEVALRLIERADVLIEGFRPGVMESLGLGPDVCLQRRPRLVYGRVTGWGQTGPLAQAAGHDINYIALTGALHAVGRHGDPPVPTAGMIGDFGGGGMLLAFGMLCALLEAKRSGRGQVVDASVCDGSALLASLLYGWRATGAWHAEPGTNVGDGGAPFFNAYACADGRYISIGSIEPQFYALLRERCGLTDPVFKRQLDESQWPALKARLADTFRRRTRAEWCALLEGTDVCFAPVLSFDEAPAHPHNIARGTFAKVNGVAQPAPAPKFGGTPAPACKPVRAAGADTRRLLAEIGFEEATTHLLHTNTAWTEAPG</sequence>
<accession>A0A1M5L2Q3</accession>
<dbReference type="InterPro" id="IPR023606">
    <property type="entry name" value="CoA-Trfase_III_dom_1_sf"/>
</dbReference>
<evidence type="ECO:0000313" key="1">
    <source>
        <dbReference type="EMBL" id="SHG59039.1"/>
    </source>
</evidence>
<dbReference type="InterPro" id="IPR050509">
    <property type="entry name" value="CoA-transferase_III"/>
</dbReference>
<dbReference type="RefSeq" id="WP_079566790.1">
    <property type="nucleotide sequence ID" value="NZ_LT670818.1"/>
</dbReference>
<dbReference type="Gene3D" id="3.30.60.110">
    <property type="match status" value="1"/>
</dbReference>
<dbReference type="OrthoDB" id="9806585at2"/>
<dbReference type="AlphaFoldDB" id="A0A1M5L2Q3"/>
<organism evidence="1 2">
    <name type="scientific">Bradyrhizobium erythrophlei</name>
    <dbReference type="NCBI Taxonomy" id="1437360"/>
    <lineage>
        <taxon>Bacteria</taxon>
        <taxon>Pseudomonadati</taxon>
        <taxon>Pseudomonadota</taxon>
        <taxon>Alphaproteobacteria</taxon>
        <taxon>Hyphomicrobiales</taxon>
        <taxon>Nitrobacteraceae</taxon>
        <taxon>Bradyrhizobium</taxon>
    </lineage>
</organism>